<dbReference type="PANTHER" id="PTHR24276">
    <property type="entry name" value="POLYSERASE-RELATED"/>
    <property type="match status" value="1"/>
</dbReference>
<dbReference type="InterPro" id="IPR009003">
    <property type="entry name" value="Peptidase_S1_PA"/>
</dbReference>
<dbReference type="Pfam" id="PF00089">
    <property type="entry name" value="Trypsin"/>
    <property type="match status" value="1"/>
</dbReference>
<dbReference type="GO" id="GO:0006508">
    <property type="term" value="P:proteolysis"/>
    <property type="evidence" value="ECO:0007669"/>
    <property type="project" value="InterPro"/>
</dbReference>
<keyword evidence="13" id="KW-1185">Reference proteome</keyword>
<dbReference type="STRING" id="1094619.G5AED4"/>
<dbReference type="GeneID" id="20648150"/>
<dbReference type="Proteomes" id="UP000002640">
    <property type="component" value="Unassembled WGS sequence"/>
</dbReference>
<dbReference type="PANTHER" id="PTHR24276:SF98">
    <property type="entry name" value="FI18310P1-RELATED"/>
    <property type="match status" value="1"/>
</dbReference>
<dbReference type="SMR" id="G5AED4"/>
<organism evidence="13">
    <name type="scientific">Phytophthora sojae (strain P6497)</name>
    <name type="common">Soybean stem and root rot agent</name>
    <name type="synonym">Phytophthora megasperma f. sp. glycines</name>
    <dbReference type="NCBI Taxonomy" id="1094619"/>
    <lineage>
        <taxon>Eukaryota</taxon>
        <taxon>Sar</taxon>
        <taxon>Stramenopiles</taxon>
        <taxon>Oomycota</taxon>
        <taxon>Peronosporomycetes</taxon>
        <taxon>Peronosporales</taxon>
        <taxon>Peronosporaceae</taxon>
        <taxon>Phytophthora</taxon>
    </lineage>
</organism>
<reference evidence="11" key="2">
    <citation type="submission" date="2011-09" db="EMBL/GenBank/DDBJ databases">
        <authorList>
            <consortium name="US DOE Joint Genome Institute (JGI-PGF)"/>
            <person name="Aerts A."/>
            <person name="Grimwood J."/>
            <person name="Schmutz J."/>
            <person name="Lucas S."/>
            <person name="Hammon N."/>
            <person name="Glavina del Rio T."/>
            <person name="Dalin E."/>
            <person name="Tice H."/>
            <person name="Pitluck S."/>
            <person name="Dehal P."/>
            <person name="Chapman J."/>
            <person name="Putman N.H."/>
            <person name="Salamov A.A."/>
            <person name="Terry A."/>
            <person name="Rokhsar D.S."/>
            <person name="Boore J.L."/>
            <person name="Tripathy S."/>
            <person name="Tyler B.M."/>
            <person name="Grigoriev I.V."/>
        </authorList>
    </citation>
    <scope>NUCLEOTIDE SEQUENCE</scope>
    <source>
        <strain evidence="11">P6497</strain>
    </source>
</reference>
<proteinExistence type="inferred from homology"/>
<keyword evidence="6" id="KW-1015">Disulfide bond</keyword>
<dbReference type="GO" id="GO:0005576">
    <property type="term" value="C:extracellular region"/>
    <property type="evidence" value="ECO:0007669"/>
    <property type="project" value="UniProtKB-SubCell"/>
</dbReference>
<dbReference type="PROSITE" id="PS50240">
    <property type="entry name" value="TRYPSIN_DOM"/>
    <property type="match status" value="1"/>
</dbReference>
<keyword evidence="5" id="KW-0843">Virulence</keyword>
<evidence type="ECO:0000256" key="8">
    <source>
        <dbReference type="SAM" id="SignalP"/>
    </source>
</evidence>
<dbReference type="InterPro" id="IPR001314">
    <property type="entry name" value="Peptidase_S1A"/>
</dbReference>
<reference evidence="11 13" key="1">
    <citation type="journal article" date="2006" name="Science">
        <title>Phytophthora genome sequences uncover evolutionary origins and mechanisms of pathogenesis.</title>
        <authorList>
            <person name="Tyler B.M."/>
            <person name="Tripathy S."/>
            <person name="Zhang X."/>
            <person name="Dehal P."/>
            <person name="Jiang R.H."/>
            <person name="Aerts A."/>
            <person name="Arredondo F.D."/>
            <person name="Baxter L."/>
            <person name="Bensasson D."/>
            <person name="Beynon J.L."/>
            <person name="Chapman J."/>
            <person name="Damasceno C.M."/>
            <person name="Dorrance A.E."/>
            <person name="Dou D."/>
            <person name="Dickerman A.W."/>
            <person name="Dubchak I.L."/>
            <person name="Garbelotto M."/>
            <person name="Gijzen M."/>
            <person name="Gordon S.G."/>
            <person name="Govers F."/>
            <person name="Grunwald N.J."/>
            <person name="Huang W."/>
            <person name="Ivors K.L."/>
            <person name="Jones R.W."/>
            <person name="Kamoun S."/>
            <person name="Krampis K."/>
            <person name="Lamour K.H."/>
            <person name="Lee M.K."/>
            <person name="McDonald W.H."/>
            <person name="Medina M."/>
            <person name="Meijer H.J."/>
            <person name="Nordberg E.K."/>
            <person name="Maclean D.J."/>
            <person name="Ospina-Giraldo M.D."/>
            <person name="Morris P.F."/>
            <person name="Phuntumart V."/>
            <person name="Putnam N.H."/>
            <person name="Rash S."/>
            <person name="Rose J.K."/>
            <person name="Sakihama Y."/>
            <person name="Salamov A.A."/>
            <person name="Savidor A."/>
            <person name="Scheuring C.F."/>
            <person name="Smith B.M."/>
            <person name="Sobral B.W."/>
            <person name="Terry A."/>
            <person name="Torto-Alalibo T.A."/>
            <person name="Win J."/>
            <person name="Xu Z."/>
            <person name="Zhang H."/>
            <person name="Grigoriev I.V."/>
            <person name="Rokhsar D.S."/>
            <person name="Boore J.L."/>
        </authorList>
    </citation>
    <scope>NUCLEOTIDE SEQUENCE [LARGE SCALE GENOMIC DNA]</scope>
    <source>
        <strain evidence="11 13">P6497</strain>
    </source>
</reference>
<dbReference type="CDD" id="cd00190">
    <property type="entry name" value="Tryp_SPc"/>
    <property type="match status" value="1"/>
</dbReference>
<evidence type="ECO:0000256" key="2">
    <source>
        <dbReference type="ARBA" id="ARBA00007664"/>
    </source>
</evidence>
<dbReference type="InterPro" id="IPR001254">
    <property type="entry name" value="Trypsin_dom"/>
</dbReference>
<dbReference type="GeneID" id="20661580"/>
<evidence type="ECO:0000313" key="11">
    <source>
        <dbReference type="EMBL" id="EGZ06536.1"/>
    </source>
</evidence>
<dbReference type="KEGG" id="psoj:PHYSODRAFT_341794"/>
<keyword evidence="3" id="KW-0964">Secreted</keyword>
<dbReference type="GeneID" id="20648153"/>
<dbReference type="KEGG" id="psoj:PHYSODRAFT_341789"/>
<dbReference type="RefSeq" id="XP_009538436.1">
    <property type="nucleotide sequence ID" value="XM_009540141.1"/>
</dbReference>
<evidence type="ECO:0000313" key="12">
    <source>
        <dbReference type="EMBL" id="EGZ06539.1"/>
    </source>
</evidence>
<dbReference type="RefSeq" id="XP_009538431.1">
    <property type="nucleotide sequence ID" value="XM_009540136.1"/>
</dbReference>
<evidence type="ECO:0000256" key="4">
    <source>
        <dbReference type="ARBA" id="ARBA00022729"/>
    </source>
</evidence>
<dbReference type="GO" id="GO:0004252">
    <property type="term" value="F:serine-type endopeptidase activity"/>
    <property type="evidence" value="ECO:0007669"/>
    <property type="project" value="InterPro"/>
</dbReference>
<feature type="signal peptide" evidence="8">
    <location>
        <begin position="1"/>
        <end position="21"/>
    </location>
</feature>
<name>G5AED4_PHYSP</name>
<dbReference type="PRINTS" id="PR00722">
    <property type="entry name" value="CHYMOTRYPSIN"/>
</dbReference>
<evidence type="ECO:0000256" key="1">
    <source>
        <dbReference type="ARBA" id="ARBA00004613"/>
    </source>
</evidence>
<dbReference type="AlphaFoldDB" id="G5AED4"/>
<sequence>MKVFPALTSALVALGTAGVEAEHVQRSLVMGGGTVPVGAKTYTVGLRTTAEGDTFCGGALISPTHVLTTATCTASLGSGPAEWAAVGTHYLNGAKDGERLKVVSAQNHTLYNPNNFAYNFAVLTLEKPSKFSPVKLPAADGSDIAPSMSSKLMGWGDTSYPNGARANELQSVELRVVTSNCTYTVGPSEVCAGGEEGKDKCAGDTGGPLIKENGSGDADDILIGLASWGMPCGHKDVASVYARVSAGLEWINSVIKK</sequence>
<evidence type="ECO:0000256" key="6">
    <source>
        <dbReference type="ARBA" id="ARBA00023157"/>
    </source>
</evidence>
<comment type="similarity">
    <text evidence="2">Belongs to the peptidase S1 family.</text>
</comment>
<dbReference type="Gene3D" id="2.40.10.10">
    <property type="entry name" value="Trypsin-like serine proteases"/>
    <property type="match status" value="1"/>
</dbReference>
<evidence type="ECO:0000259" key="9">
    <source>
        <dbReference type="PROSITE" id="PS50240"/>
    </source>
</evidence>
<gene>
    <name evidence="10" type="ORF">PHYSODRAFT_341789</name>
    <name evidence="12" type="ORF">PHYSODRAFT_341794</name>
    <name evidence="11" type="ORF">PHYSODRAFT_531224</name>
</gene>
<dbReference type="EMBL" id="JH159164">
    <property type="protein sequence ID" value="EGZ06534.1"/>
    <property type="molecule type" value="Genomic_DNA"/>
</dbReference>
<feature type="chain" id="PRO_5010834058" evidence="8">
    <location>
        <begin position="22"/>
        <end position="257"/>
    </location>
</feature>
<feature type="domain" description="Peptidase S1" evidence="9">
    <location>
        <begin position="29"/>
        <end position="256"/>
    </location>
</feature>
<evidence type="ECO:0000313" key="13">
    <source>
        <dbReference type="Proteomes" id="UP000002640"/>
    </source>
</evidence>
<evidence type="ECO:0000256" key="3">
    <source>
        <dbReference type="ARBA" id="ARBA00022525"/>
    </source>
</evidence>
<dbReference type="EMBL" id="JH159164">
    <property type="protein sequence ID" value="EGZ06536.1"/>
    <property type="molecule type" value="Genomic_DNA"/>
</dbReference>
<dbReference type="SMART" id="SM00020">
    <property type="entry name" value="Tryp_SPc"/>
    <property type="match status" value="1"/>
</dbReference>
<evidence type="ECO:0000256" key="7">
    <source>
        <dbReference type="ARBA" id="ARBA00023180"/>
    </source>
</evidence>
<dbReference type="KEGG" id="psoj:PHYSODRAFT_531224"/>
<accession>G5AED4</accession>
<protein>
    <submittedName>
        <fullName evidence="12">Glucanase inhibitor protein 1 trypsin-like protein</fullName>
    </submittedName>
</protein>
<keyword evidence="4 8" id="KW-0732">Signal</keyword>
<keyword evidence="7" id="KW-0325">Glycoprotein</keyword>
<dbReference type="InterPro" id="IPR050430">
    <property type="entry name" value="Peptidase_S1"/>
</dbReference>
<dbReference type="InParanoid" id="G5AED4"/>
<evidence type="ECO:0000256" key="5">
    <source>
        <dbReference type="ARBA" id="ARBA00023026"/>
    </source>
</evidence>
<dbReference type="RefSeq" id="XP_009538433.1">
    <property type="nucleotide sequence ID" value="XM_009540138.1"/>
</dbReference>
<comment type="subcellular location">
    <subcellularLocation>
        <location evidence="1">Secreted</location>
    </subcellularLocation>
</comment>
<dbReference type="InterPro" id="IPR043504">
    <property type="entry name" value="Peptidase_S1_PA_chymotrypsin"/>
</dbReference>
<dbReference type="SUPFAM" id="SSF50494">
    <property type="entry name" value="Trypsin-like serine proteases"/>
    <property type="match status" value="1"/>
</dbReference>
<evidence type="ECO:0000313" key="10">
    <source>
        <dbReference type="EMBL" id="EGZ06534.1"/>
    </source>
</evidence>
<dbReference type="EMBL" id="JH159164">
    <property type="protein sequence ID" value="EGZ06539.1"/>
    <property type="molecule type" value="Genomic_DNA"/>
</dbReference>